<gene>
    <name evidence="3" type="ORF">A4U43_C01F19580</name>
</gene>
<protein>
    <submittedName>
        <fullName evidence="3">Uncharacterized protein</fullName>
    </submittedName>
</protein>
<dbReference type="AlphaFoldDB" id="A0A5P1FQM3"/>
<accession>A0A5P1FQM3</accession>
<evidence type="ECO:0000313" key="3">
    <source>
        <dbReference type="EMBL" id="ONK80595.1"/>
    </source>
</evidence>
<feature type="region of interest" description="Disordered" evidence="1">
    <location>
        <begin position="34"/>
        <end position="69"/>
    </location>
</feature>
<organism evidence="3 4">
    <name type="scientific">Asparagus officinalis</name>
    <name type="common">Garden asparagus</name>
    <dbReference type="NCBI Taxonomy" id="4686"/>
    <lineage>
        <taxon>Eukaryota</taxon>
        <taxon>Viridiplantae</taxon>
        <taxon>Streptophyta</taxon>
        <taxon>Embryophyta</taxon>
        <taxon>Tracheophyta</taxon>
        <taxon>Spermatophyta</taxon>
        <taxon>Magnoliopsida</taxon>
        <taxon>Liliopsida</taxon>
        <taxon>Asparagales</taxon>
        <taxon>Asparagaceae</taxon>
        <taxon>Asparagoideae</taxon>
        <taxon>Asparagus</taxon>
    </lineage>
</organism>
<feature type="chain" id="PRO_5024357456" evidence="2">
    <location>
        <begin position="30"/>
        <end position="69"/>
    </location>
</feature>
<keyword evidence="4" id="KW-1185">Reference proteome</keyword>
<sequence>MESERKGSLLVCFLLLAFVSQCFITPALCRSLEATGPLTPMPSGPSSDTGAPSANPSAQPAVRPSAART</sequence>
<feature type="compositionally biased region" description="Polar residues" evidence="1">
    <location>
        <begin position="44"/>
        <end position="58"/>
    </location>
</feature>
<dbReference type="Proteomes" id="UP000243459">
    <property type="component" value="Chromosome 1"/>
</dbReference>
<keyword evidence="2" id="KW-0732">Signal</keyword>
<name>A0A5P1FQM3_ASPOF</name>
<dbReference type="EMBL" id="CM007381">
    <property type="protein sequence ID" value="ONK80595.1"/>
    <property type="molecule type" value="Genomic_DNA"/>
</dbReference>
<evidence type="ECO:0000256" key="2">
    <source>
        <dbReference type="SAM" id="SignalP"/>
    </source>
</evidence>
<proteinExistence type="predicted"/>
<evidence type="ECO:0000256" key="1">
    <source>
        <dbReference type="SAM" id="MobiDB-lite"/>
    </source>
</evidence>
<evidence type="ECO:0000313" key="4">
    <source>
        <dbReference type="Proteomes" id="UP000243459"/>
    </source>
</evidence>
<dbReference type="Gramene" id="ONK80595">
    <property type="protein sequence ID" value="ONK80595"/>
    <property type="gene ID" value="A4U43_C01F19580"/>
</dbReference>
<reference evidence="4" key="1">
    <citation type="journal article" date="2017" name="Nat. Commun.">
        <title>The asparagus genome sheds light on the origin and evolution of a young Y chromosome.</title>
        <authorList>
            <person name="Harkess A."/>
            <person name="Zhou J."/>
            <person name="Xu C."/>
            <person name="Bowers J.E."/>
            <person name="Van der Hulst R."/>
            <person name="Ayyampalayam S."/>
            <person name="Mercati F."/>
            <person name="Riccardi P."/>
            <person name="McKain M.R."/>
            <person name="Kakrana A."/>
            <person name="Tang H."/>
            <person name="Ray J."/>
            <person name="Groenendijk J."/>
            <person name="Arikit S."/>
            <person name="Mathioni S.M."/>
            <person name="Nakano M."/>
            <person name="Shan H."/>
            <person name="Telgmann-Rauber A."/>
            <person name="Kanno A."/>
            <person name="Yue Z."/>
            <person name="Chen H."/>
            <person name="Li W."/>
            <person name="Chen Y."/>
            <person name="Xu X."/>
            <person name="Zhang Y."/>
            <person name="Luo S."/>
            <person name="Chen H."/>
            <person name="Gao J."/>
            <person name="Mao Z."/>
            <person name="Pires J.C."/>
            <person name="Luo M."/>
            <person name="Kudrna D."/>
            <person name="Wing R.A."/>
            <person name="Meyers B.C."/>
            <person name="Yi K."/>
            <person name="Kong H."/>
            <person name="Lavrijsen P."/>
            <person name="Sunseri F."/>
            <person name="Falavigna A."/>
            <person name="Ye Y."/>
            <person name="Leebens-Mack J.H."/>
            <person name="Chen G."/>
        </authorList>
    </citation>
    <scope>NUCLEOTIDE SEQUENCE [LARGE SCALE GENOMIC DNA]</scope>
    <source>
        <strain evidence="4">cv. DH0086</strain>
    </source>
</reference>
<feature type="signal peptide" evidence="2">
    <location>
        <begin position="1"/>
        <end position="29"/>
    </location>
</feature>